<evidence type="ECO:0000313" key="2">
    <source>
        <dbReference type="EMBL" id="EKC62422.1"/>
    </source>
</evidence>
<organism evidence="2">
    <name type="scientific">human gut metagenome</name>
    <dbReference type="NCBI Taxonomy" id="408170"/>
    <lineage>
        <taxon>unclassified sequences</taxon>
        <taxon>metagenomes</taxon>
        <taxon>organismal metagenomes</taxon>
    </lineage>
</organism>
<feature type="non-terminal residue" evidence="2">
    <location>
        <position position="1"/>
    </location>
</feature>
<comment type="caution">
    <text evidence="2">The sequence shown here is derived from an EMBL/GenBank/DDBJ whole genome shotgun (WGS) entry which is preliminary data.</text>
</comment>
<keyword evidence="1" id="KW-1133">Transmembrane helix</keyword>
<name>K1SP28_9ZZZZ</name>
<evidence type="ECO:0000256" key="1">
    <source>
        <dbReference type="SAM" id="Phobius"/>
    </source>
</evidence>
<reference evidence="2" key="1">
    <citation type="journal article" date="2013" name="Environ. Microbiol.">
        <title>Microbiota from the distal guts of lean and obese adolescents exhibit partial functional redundancy besides clear differences in community structure.</title>
        <authorList>
            <person name="Ferrer M."/>
            <person name="Ruiz A."/>
            <person name="Lanza F."/>
            <person name="Haange S.B."/>
            <person name="Oberbach A."/>
            <person name="Till H."/>
            <person name="Bargiela R."/>
            <person name="Campoy C."/>
            <person name="Segura M.T."/>
            <person name="Richter M."/>
            <person name="von Bergen M."/>
            <person name="Seifert J."/>
            <person name="Suarez A."/>
        </authorList>
    </citation>
    <scope>NUCLEOTIDE SEQUENCE</scope>
</reference>
<gene>
    <name evidence="2" type="ORF">OBE_07986</name>
</gene>
<protein>
    <submittedName>
        <fullName evidence="2">Uncharacterized protein</fullName>
    </submittedName>
</protein>
<proteinExistence type="predicted"/>
<accession>K1SP28</accession>
<feature type="non-terminal residue" evidence="2">
    <location>
        <position position="211"/>
    </location>
</feature>
<feature type="transmembrane region" description="Helical" evidence="1">
    <location>
        <begin position="6"/>
        <end position="29"/>
    </location>
</feature>
<keyword evidence="1" id="KW-0472">Membrane</keyword>
<sequence length="211" mass="24226">RKNRWAFPLGLIITVFAVIGLVCVILAGVNATKKAVIKSKNIDEYNTMLTPVVMNDPDPFDDITKANKNQLIDISVWSILKSNLSPDKYEYGEDGMIIPEEDVTAEFHKLFGTDTEPEHATVNGYGYTFTYDSAKHTYSIPLTGIVPTYTPDVIKVQKKRRRRGFDRRIPCRRPMGTKQRGRYGGSRTRQIYENHFKGKRRQLLYKFHSGY</sequence>
<dbReference type="AlphaFoldDB" id="K1SP28"/>
<keyword evidence="1" id="KW-0812">Transmembrane</keyword>
<dbReference type="EMBL" id="AJWZ01005493">
    <property type="protein sequence ID" value="EKC62422.1"/>
    <property type="molecule type" value="Genomic_DNA"/>
</dbReference>